<dbReference type="AlphaFoldDB" id="A0A6N2LLK2"/>
<gene>
    <name evidence="1" type="ORF">SVIM_LOCUS247695</name>
</gene>
<reference evidence="1" key="1">
    <citation type="submission" date="2019-03" db="EMBL/GenBank/DDBJ databases">
        <authorList>
            <person name="Mank J."/>
            <person name="Almeida P."/>
        </authorList>
    </citation>
    <scope>NUCLEOTIDE SEQUENCE</scope>
    <source>
        <strain evidence="1">78183</strain>
    </source>
</reference>
<protein>
    <submittedName>
        <fullName evidence="1">Uncharacterized protein</fullName>
    </submittedName>
</protein>
<sequence length="73" mass="7968">MPLDRISFTSSASSIKESMNNMFKRRDSVDSSMIIGGASTFPDNNDDLNLTSVIAPVNLGQKRIPAFLSFLAE</sequence>
<organism evidence="1">
    <name type="scientific">Salix viminalis</name>
    <name type="common">Common osier</name>
    <name type="synonym">Basket willow</name>
    <dbReference type="NCBI Taxonomy" id="40686"/>
    <lineage>
        <taxon>Eukaryota</taxon>
        <taxon>Viridiplantae</taxon>
        <taxon>Streptophyta</taxon>
        <taxon>Embryophyta</taxon>
        <taxon>Tracheophyta</taxon>
        <taxon>Spermatophyta</taxon>
        <taxon>Magnoliopsida</taxon>
        <taxon>eudicotyledons</taxon>
        <taxon>Gunneridae</taxon>
        <taxon>Pentapetalae</taxon>
        <taxon>rosids</taxon>
        <taxon>fabids</taxon>
        <taxon>Malpighiales</taxon>
        <taxon>Salicaceae</taxon>
        <taxon>Saliceae</taxon>
        <taxon>Salix</taxon>
    </lineage>
</organism>
<proteinExistence type="predicted"/>
<name>A0A6N2LLK2_SALVM</name>
<evidence type="ECO:0000313" key="1">
    <source>
        <dbReference type="EMBL" id="VFU41848.1"/>
    </source>
</evidence>
<accession>A0A6N2LLK2</accession>
<dbReference type="EMBL" id="CAADRP010001569">
    <property type="protein sequence ID" value="VFU41848.1"/>
    <property type="molecule type" value="Genomic_DNA"/>
</dbReference>